<feature type="compositionally biased region" description="Pro residues" evidence="1">
    <location>
        <begin position="208"/>
        <end position="221"/>
    </location>
</feature>
<gene>
    <name evidence="3" type="ORF">UFOVP1097_45</name>
    <name evidence="4" type="ORF">UFOVP1349_39</name>
    <name evidence="5" type="ORF">UFOVP1456_19</name>
    <name evidence="2" type="ORF">UFOVP925_4</name>
</gene>
<evidence type="ECO:0000313" key="4">
    <source>
        <dbReference type="EMBL" id="CAB4200321.1"/>
    </source>
</evidence>
<evidence type="ECO:0000313" key="5">
    <source>
        <dbReference type="EMBL" id="CAB4214160.1"/>
    </source>
</evidence>
<dbReference type="EMBL" id="LR796876">
    <property type="protein sequence ID" value="CAB4171500.1"/>
    <property type="molecule type" value="Genomic_DNA"/>
</dbReference>
<dbReference type="SUPFAM" id="SSF53955">
    <property type="entry name" value="Lysozyme-like"/>
    <property type="match status" value="1"/>
</dbReference>
<dbReference type="InterPro" id="IPR023346">
    <property type="entry name" value="Lysozyme-like_dom_sf"/>
</dbReference>
<dbReference type="PANTHER" id="PTHR34408">
    <property type="entry name" value="FAMILY PROTEIN, PUTATIVE-RELATED"/>
    <property type="match status" value="1"/>
</dbReference>
<protein>
    <submittedName>
        <fullName evidence="2">COG3179 Predicted chitinase</fullName>
    </submittedName>
</protein>
<evidence type="ECO:0000313" key="3">
    <source>
        <dbReference type="EMBL" id="CAB4184311.1"/>
    </source>
</evidence>
<sequence>MNRAVLARLWPHASAAMLDAFVATAPDVFARFHINTQLRFYHFMAQISHESDGGTITAENLNYTTAARIAEVWPKRFTIETAREFVRNPQGLGNRVYNGRMGNRAGSNDGFDFRGRGLLQITGRESYENMSKATGLDLVGIPGLAFEPKYALQIASAEFEYLKCLPACDADDINLVTKRVNGGLIGLPSRKAWLAKWRNEKFEVAPSSPKPAPVAPTPTPSPQHQGANFIAALVQFALSLFGKR</sequence>
<feature type="region of interest" description="Disordered" evidence="1">
    <location>
        <begin position="204"/>
        <end position="223"/>
    </location>
</feature>
<organism evidence="2">
    <name type="scientific">uncultured Caudovirales phage</name>
    <dbReference type="NCBI Taxonomy" id="2100421"/>
    <lineage>
        <taxon>Viruses</taxon>
        <taxon>Duplodnaviria</taxon>
        <taxon>Heunggongvirae</taxon>
        <taxon>Uroviricota</taxon>
        <taxon>Caudoviricetes</taxon>
        <taxon>Peduoviridae</taxon>
        <taxon>Maltschvirus</taxon>
        <taxon>Maltschvirus maltsch</taxon>
    </lineage>
</organism>
<reference evidence="2" key="1">
    <citation type="submission" date="2020-05" db="EMBL/GenBank/DDBJ databases">
        <authorList>
            <person name="Chiriac C."/>
            <person name="Salcher M."/>
            <person name="Ghai R."/>
            <person name="Kavagutti S V."/>
        </authorList>
    </citation>
    <scope>NUCLEOTIDE SEQUENCE</scope>
</reference>
<evidence type="ECO:0000256" key="1">
    <source>
        <dbReference type="SAM" id="MobiDB-lite"/>
    </source>
</evidence>
<evidence type="ECO:0000313" key="2">
    <source>
        <dbReference type="EMBL" id="CAB4171500.1"/>
    </source>
</evidence>
<dbReference type="Gene3D" id="1.10.530.10">
    <property type="match status" value="1"/>
</dbReference>
<dbReference type="EMBL" id="LR797404">
    <property type="protein sequence ID" value="CAB4214160.1"/>
    <property type="molecule type" value="Genomic_DNA"/>
</dbReference>
<dbReference type="EMBL" id="LR797048">
    <property type="protein sequence ID" value="CAB4184311.1"/>
    <property type="molecule type" value="Genomic_DNA"/>
</dbReference>
<name>A0A6J5PHX7_9CAUD</name>
<dbReference type="PANTHER" id="PTHR34408:SF1">
    <property type="entry name" value="GLYCOSYL HYDROLASE FAMILY 19 DOMAIN-CONTAINING PROTEIN HI_1415"/>
    <property type="match status" value="1"/>
</dbReference>
<dbReference type="EMBL" id="LR797291">
    <property type="protein sequence ID" value="CAB4200321.1"/>
    <property type="molecule type" value="Genomic_DNA"/>
</dbReference>
<proteinExistence type="predicted"/>
<accession>A0A6J5PHX7</accession>
<dbReference type="InterPro" id="IPR052354">
    <property type="entry name" value="Cell_Wall_Dynamics_Protein"/>
</dbReference>